<evidence type="ECO:0000256" key="7">
    <source>
        <dbReference type="ARBA" id="ARBA00022840"/>
    </source>
</evidence>
<dbReference type="InterPro" id="IPR000212">
    <property type="entry name" value="DNA_helicase_UvrD/REP"/>
</dbReference>
<keyword evidence="4 14" id="KW-0378">Hydrolase</keyword>
<protein>
    <recommendedName>
        <fullName evidence="12">DNA 3'-5' helicase</fullName>
        <ecNumber evidence="12">5.6.2.4</ecNumber>
    </recommendedName>
</protein>
<evidence type="ECO:0000313" key="19">
    <source>
        <dbReference type="Proteomes" id="UP000830167"/>
    </source>
</evidence>
<evidence type="ECO:0000256" key="9">
    <source>
        <dbReference type="ARBA" id="ARBA00023204"/>
    </source>
</evidence>
<proteinExistence type="predicted"/>
<evidence type="ECO:0000256" key="6">
    <source>
        <dbReference type="ARBA" id="ARBA00022839"/>
    </source>
</evidence>
<evidence type="ECO:0000256" key="8">
    <source>
        <dbReference type="ARBA" id="ARBA00023125"/>
    </source>
</evidence>
<dbReference type="Gene3D" id="1.10.486.10">
    <property type="entry name" value="PCRA, domain 4"/>
    <property type="match status" value="1"/>
</dbReference>
<keyword evidence="8" id="KW-0238">DNA-binding</keyword>
<keyword evidence="10" id="KW-0413">Isomerase</keyword>
<evidence type="ECO:0000256" key="14">
    <source>
        <dbReference type="PROSITE-ProRule" id="PRU00560"/>
    </source>
</evidence>
<keyword evidence="7 14" id="KW-0067">ATP-binding</keyword>
<evidence type="ECO:0000256" key="3">
    <source>
        <dbReference type="ARBA" id="ARBA00022763"/>
    </source>
</evidence>
<keyword evidence="5 14" id="KW-0347">Helicase</keyword>
<evidence type="ECO:0000313" key="18">
    <source>
        <dbReference type="EMBL" id="UOF90621.1"/>
    </source>
</evidence>
<dbReference type="Pfam" id="PF00580">
    <property type="entry name" value="UvrD-helicase"/>
    <property type="match status" value="1"/>
</dbReference>
<evidence type="ECO:0000256" key="11">
    <source>
        <dbReference type="ARBA" id="ARBA00034617"/>
    </source>
</evidence>
<evidence type="ECO:0000256" key="15">
    <source>
        <dbReference type="SAM" id="MobiDB-lite"/>
    </source>
</evidence>
<keyword evidence="2 14" id="KW-0547">Nucleotide-binding</keyword>
<evidence type="ECO:0000256" key="13">
    <source>
        <dbReference type="ARBA" id="ARBA00048988"/>
    </source>
</evidence>
<evidence type="ECO:0000256" key="10">
    <source>
        <dbReference type="ARBA" id="ARBA00023235"/>
    </source>
</evidence>
<evidence type="ECO:0000256" key="4">
    <source>
        <dbReference type="ARBA" id="ARBA00022801"/>
    </source>
</evidence>
<evidence type="ECO:0000256" key="12">
    <source>
        <dbReference type="ARBA" id="ARBA00034808"/>
    </source>
</evidence>
<dbReference type="CDD" id="cd17932">
    <property type="entry name" value="DEXQc_UvrD"/>
    <property type="match status" value="1"/>
</dbReference>
<dbReference type="PROSITE" id="PS51217">
    <property type="entry name" value="UVRD_HELICASE_CTER"/>
    <property type="match status" value="1"/>
</dbReference>
<keyword evidence="1" id="KW-0540">Nuclease</keyword>
<feature type="binding site" evidence="14">
    <location>
        <begin position="23"/>
        <end position="30"/>
    </location>
    <ligand>
        <name>ATP</name>
        <dbReference type="ChEBI" id="CHEBI:30616"/>
    </ligand>
</feature>
<dbReference type="EC" id="5.6.2.4" evidence="12"/>
<evidence type="ECO:0000259" key="16">
    <source>
        <dbReference type="PROSITE" id="PS51198"/>
    </source>
</evidence>
<evidence type="ECO:0000256" key="5">
    <source>
        <dbReference type="ARBA" id="ARBA00022806"/>
    </source>
</evidence>
<dbReference type="SUPFAM" id="SSF52540">
    <property type="entry name" value="P-loop containing nucleoside triphosphate hydrolases"/>
    <property type="match status" value="1"/>
</dbReference>
<accession>A0ABY4CN10</accession>
<feature type="domain" description="UvrD-like helicase C-terminal" evidence="17">
    <location>
        <begin position="418"/>
        <end position="712"/>
    </location>
</feature>
<dbReference type="Proteomes" id="UP000830167">
    <property type="component" value="Chromosome"/>
</dbReference>
<evidence type="ECO:0000259" key="17">
    <source>
        <dbReference type="PROSITE" id="PS51217"/>
    </source>
</evidence>
<sequence>MSYLTESQKLAIRAKGSRILVAAGAGSGKTRVLTERISYLVNEKGISPENILALTFTDQAALEMKERVEQKLGSNQVTILTFHRFCGRIVRENPLLADVDPSFSLIDETTAQLLLKSLTERLLYESGLPSVLRWAEACGLDLACGLLVSLYECWREQPWDFKSIGERTESTIESLRVVLEEELLRVMEHMERLHQSGTITASGSVARMSTILDIWRQLPIRAIHVCREDENDKEDANASISQMKSGLKALFSQVTRSVAREAKPIFERLTRLKDENLWQELLEDQTAVVRKEILALLEQMDLAYSKEKETNGWCDFADLQRKAHHVLHESKEARAYYGKRYNHILVDEYQDTNPLQQSLLEHLEEGAAGTASLFMVGDFRQSIYRFRGADVKGFERLRLQLEKSDSYIQLKENFRSCPSLVAFASDMTRALFGDDGVVAGLKQPFEEEPVVEMLIPVLTEDKDPHKAEAELVARRILEMGSAHYGNIGILLQTRTHLEKYENALSKYGIPHVVYAGSGYWERQEVRDLHHLLRLVDDPGDELALLGYLRGPLVEMTDDGISQLARNNGLHKGFLEFFRDGESRDGRSRDGESSVLEENRGLQDNRVSEEDRERLVQAREFLTHLRERYAEMGLADWLYHVLYGESIAEKLGGTSFDRIVRLAEEAEKRGKIHLSDLLAWWEQLQNQEEKDGEIQTDVTKGAVRFMTIHAAKGLEFPIVIVPDLTHRFTTKMGRLHLSDTWGLTAQYYDENKKTWLPSLSFTKAREEERNAMVSEQKRLFYVAMTRAEERLIFSGVASSFAEKESLDECSNWFDWLQFLVPELREGLQERIVEKNGWKLQIRNKVDLVPRVNVTSATRLGKTLGKTATPHFEEVALTTEMKRTVQMAKMAPSTPMRSPVSHAELGRITGKEIVKEYRNVNTGFAARIWSVTEWVDILAGETWETSKSFLPARHFGRSNLEGHEWGHLLHTVLEFLGPHDDLETIRTRHLKAALAALGITSKEMCDLAWQRLCPEIDSYLKGELQTECRKAQVVYSELPFAIRFFGEDGLLLNGVIDKVWLRDDGGVTLVDFKTHGCQSEKDILQVVERYTPQVQIYTHVVEQLLGWKVDRAGLYLTATGNFVEVDCDREARDRLLGKMYEVWNEEKNLKAPNSDCIG</sequence>
<comment type="catalytic activity">
    <reaction evidence="11">
        <text>Couples ATP hydrolysis with the unwinding of duplex DNA by translocating in the 3'-5' direction.</text>
        <dbReference type="EC" id="5.6.2.4"/>
    </reaction>
</comment>
<reference evidence="18" key="1">
    <citation type="submission" date="2021-12" db="EMBL/GenBank/DDBJ databases">
        <title>Alicyclobacillaceae gen. nov., sp. nov., isolated from chalcocite enrichment system.</title>
        <authorList>
            <person name="Jiang Z."/>
        </authorList>
    </citation>
    <scope>NUCLEOTIDE SEQUENCE</scope>
    <source>
        <strain evidence="18">MYW30-H2</strain>
    </source>
</reference>
<dbReference type="Pfam" id="PF13361">
    <property type="entry name" value="UvrD_C"/>
    <property type="match status" value="1"/>
</dbReference>
<evidence type="ECO:0000256" key="2">
    <source>
        <dbReference type="ARBA" id="ARBA00022741"/>
    </source>
</evidence>
<dbReference type="Gene3D" id="3.90.320.10">
    <property type="match status" value="1"/>
</dbReference>
<evidence type="ECO:0000256" key="1">
    <source>
        <dbReference type="ARBA" id="ARBA00022722"/>
    </source>
</evidence>
<keyword evidence="19" id="KW-1185">Reference proteome</keyword>
<feature type="region of interest" description="Disordered" evidence="15">
    <location>
        <begin position="581"/>
        <end position="607"/>
    </location>
</feature>
<comment type="catalytic activity">
    <reaction evidence="13">
        <text>ATP + H2O = ADP + phosphate + H(+)</text>
        <dbReference type="Rhea" id="RHEA:13065"/>
        <dbReference type="ChEBI" id="CHEBI:15377"/>
        <dbReference type="ChEBI" id="CHEBI:15378"/>
        <dbReference type="ChEBI" id="CHEBI:30616"/>
        <dbReference type="ChEBI" id="CHEBI:43474"/>
        <dbReference type="ChEBI" id="CHEBI:456216"/>
        <dbReference type="EC" id="5.6.2.4"/>
    </reaction>
</comment>
<dbReference type="InterPro" id="IPR011604">
    <property type="entry name" value="PDDEXK-like_dom_sf"/>
</dbReference>
<name>A0ABY4CN10_9BACL</name>
<keyword evidence="6" id="KW-0269">Exonuclease</keyword>
<keyword evidence="3" id="KW-0227">DNA damage</keyword>
<dbReference type="PANTHER" id="PTHR11070:SF48">
    <property type="entry name" value="ATP-DEPENDENT HELICASE_NUCLEASE SUBUNIT A"/>
    <property type="match status" value="1"/>
</dbReference>
<dbReference type="SUPFAM" id="SSF52980">
    <property type="entry name" value="Restriction endonuclease-like"/>
    <property type="match status" value="1"/>
</dbReference>
<dbReference type="PROSITE" id="PS51198">
    <property type="entry name" value="UVRD_HELICASE_ATP_BIND"/>
    <property type="match status" value="1"/>
</dbReference>
<keyword evidence="9" id="KW-0234">DNA repair</keyword>
<feature type="domain" description="UvrD-like helicase ATP-binding" evidence="16">
    <location>
        <begin position="2"/>
        <end position="417"/>
    </location>
</feature>
<dbReference type="PANTHER" id="PTHR11070">
    <property type="entry name" value="UVRD / RECB / PCRA DNA HELICASE FAMILY MEMBER"/>
    <property type="match status" value="1"/>
</dbReference>
<dbReference type="InterPro" id="IPR014017">
    <property type="entry name" value="DNA_helicase_UvrD-like_C"/>
</dbReference>
<dbReference type="EMBL" id="CP089291">
    <property type="protein sequence ID" value="UOF90621.1"/>
    <property type="molecule type" value="Genomic_DNA"/>
</dbReference>
<dbReference type="Gene3D" id="3.40.50.300">
    <property type="entry name" value="P-loop containing nucleotide triphosphate hydrolases"/>
    <property type="match status" value="3"/>
</dbReference>
<dbReference type="InterPro" id="IPR027417">
    <property type="entry name" value="P-loop_NTPase"/>
</dbReference>
<dbReference type="InterPro" id="IPR011335">
    <property type="entry name" value="Restrct_endonuc-II-like"/>
</dbReference>
<organism evidence="18 19">
    <name type="scientific">Fodinisporobacter ferrooxydans</name>
    <dbReference type="NCBI Taxonomy" id="2901836"/>
    <lineage>
        <taxon>Bacteria</taxon>
        <taxon>Bacillati</taxon>
        <taxon>Bacillota</taxon>
        <taxon>Bacilli</taxon>
        <taxon>Bacillales</taxon>
        <taxon>Alicyclobacillaceae</taxon>
        <taxon>Fodinisporobacter</taxon>
    </lineage>
</organism>
<dbReference type="InterPro" id="IPR014016">
    <property type="entry name" value="UvrD-like_ATP-bd"/>
</dbReference>
<gene>
    <name evidence="18" type="ORF">LSG31_22665</name>
</gene>
<dbReference type="RefSeq" id="WP_347437320.1">
    <property type="nucleotide sequence ID" value="NZ_CP089291.1"/>
</dbReference>